<keyword evidence="1" id="KW-0472">Membrane</keyword>
<feature type="transmembrane region" description="Helical" evidence="1">
    <location>
        <begin position="223"/>
        <end position="240"/>
    </location>
</feature>
<dbReference type="OrthoDB" id="3349377at2759"/>
<organism evidence="4">
    <name type="scientific">Serpula lacrymans var. lacrymans (strain S7.3)</name>
    <name type="common">Dry rot fungus</name>
    <dbReference type="NCBI Taxonomy" id="936435"/>
    <lineage>
        <taxon>Eukaryota</taxon>
        <taxon>Fungi</taxon>
        <taxon>Dikarya</taxon>
        <taxon>Basidiomycota</taxon>
        <taxon>Agaricomycotina</taxon>
        <taxon>Agaricomycetes</taxon>
        <taxon>Agaricomycetidae</taxon>
        <taxon>Boletales</taxon>
        <taxon>Coniophorineae</taxon>
        <taxon>Serpulaceae</taxon>
        <taxon>Serpula</taxon>
    </lineage>
</organism>
<dbReference type="eggNOG" id="ENOG502RCW7">
    <property type="taxonomic scope" value="Eukaryota"/>
</dbReference>
<reference evidence="4" key="1">
    <citation type="journal article" date="2011" name="Science">
        <title>The plant cell wall-decomposing machinery underlies the functional diversity of forest fungi.</title>
        <authorList>
            <person name="Eastwood D.C."/>
            <person name="Floudas D."/>
            <person name="Binder M."/>
            <person name="Majcherczyk A."/>
            <person name="Schneider P."/>
            <person name="Aerts A."/>
            <person name="Asiegbu F.O."/>
            <person name="Baker S.E."/>
            <person name="Barry K."/>
            <person name="Bendiksby M."/>
            <person name="Blumentritt M."/>
            <person name="Coutinho P.M."/>
            <person name="Cullen D."/>
            <person name="de Vries R.P."/>
            <person name="Gathman A."/>
            <person name="Goodell B."/>
            <person name="Henrissat B."/>
            <person name="Ihrmark K."/>
            <person name="Kauserud H."/>
            <person name="Kohler A."/>
            <person name="LaButti K."/>
            <person name="Lapidus A."/>
            <person name="Lavin J.L."/>
            <person name="Lee Y.-H."/>
            <person name="Lindquist E."/>
            <person name="Lilly W."/>
            <person name="Lucas S."/>
            <person name="Morin E."/>
            <person name="Murat C."/>
            <person name="Oguiza J.A."/>
            <person name="Park J."/>
            <person name="Pisabarro A.G."/>
            <person name="Riley R."/>
            <person name="Rosling A."/>
            <person name="Salamov A."/>
            <person name="Schmidt O."/>
            <person name="Schmutz J."/>
            <person name="Skrede I."/>
            <person name="Stenlid J."/>
            <person name="Wiebenga A."/>
            <person name="Xie X."/>
            <person name="Kuees U."/>
            <person name="Hibbett D.S."/>
            <person name="Hoffmeister D."/>
            <person name="Hoegberg N."/>
            <person name="Martin F."/>
            <person name="Grigoriev I.V."/>
            <person name="Watkinson S.C."/>
        </authorList>
    </citation>
    <scope>NUCLEOTIDE SEQUENCE [LARGE SCALE GENOMIC DNA]</scope>
    <source>
        <strain evidence="4">strain S7.3</strain>
    </source>
</reference>
<evidence type="ECO:0000259" key="2">
    <source>
        <dbReference type="Pfam" id="PF20151"/>
    </source>
</evidence>
<feature type="transmembrane region" description="Helical" evidence="1">
    <location>
        <begin position="151"/>
        <end position="170"/>
    </location>
</feature>
<protein>
    <recommendedName>
        <fullName evidence="2">DUF6533 domain-containing protein</fullName>
    </recommendedName>
</protein>
<feature type="transmembrane region" description="Helical" evidence="1">
    <location>
        <begin position="72"/>
        <end position="92"/>
    </location>
</feature>
<dbReference type="InParanoid" id="F8Q3M0"/>
<evidence type="ECO:0000313" key="3">
    <source>
        <dbReference type="EMBL" id="EGN97105.1"/>
    </source>
</evidence>
<feature type="transmembrane region" description="Helical" evidence="1">
    <location>
        <begin position="44"/>
        <end position="66"/>
    </location>
</feature>
<dbReference type="EMBL" id="GL945482">
    <property type="protein sequence ID" value="EGN97105.1"/>
    <property type="molecule type" value="Genomic_DNA"/>
</dbReference>
<feature type="transmembrane region" description="Helical" evidence="1">
    <location>
        <begin position="99"/>
        <end position="119"/>
    </location>
</feature>
<name>F8Q3M0_SERL3</name>
<dbReference type="HOGENOM" id="CLU_035509_15_2_1"/>
<feature type="transmembrane region" description="Helical" evidence="1">
    <location>
        <begin position="191"/>
        <end position="211"/>
    </location>
</feature>
<evidence type="ECO:0000256" key="1">
    <source>
        <dbReference type="SAM" id="Phobius"/>
    </source>
</evidence>
<dbReference type="Proteomes" id="UP000008063">
    <property type="component" value="Unassembled WGS sequence"/>
</dbReference>
<sequence length="270" mass="31274">MAEVARAVNLGRICHVSATILTLYDHMITLDQEVRLIFQKRWSLLKVLFIWTRYLGDLVLICLTYVEFQSWASTIIIWTMQIIMQFRIYAMYQWSKKIICFVAACFIIEVAFMFAVKMVSARSGAYPDLSPIDGVHPCIYKALPDFLYSSWVAMMSYESILFSFAVWMGIKHVKEMRALRYLRGGSIFEVLIRDSSFYFMLTLSTCAGMWLALPADMFEVPEGFSIAVTTIMGCRLVLNLREEYYRPLRSTSWIDAQEGELLAVEDLHFP</sequence>
<dbReference type="InterPro" id="IPR045340">
    <property type="entry name" value="DUF6533"/>
</dbReference>
<dbReference type="Pfam" id="PF20151">
    <property type="entry name" value="DUF6533"/>
    <property type="match status" value="1"/>
</dbReference>
<evidence type="ECO:0000313" key="4">
    <source>
        <dbReference type="Proteomes" id="UP000008063"/>
    </source>
</evidence>
<gene>
    <name evidence="3" type="ORF">SERLA73DRAFT_123894</name>
</gene>
<accession>F8Q3M0</accession>
<keyword evidence="4" id="KW-1185">Reference proteome</keyword>
<dbReference type="OMA" id="CHVSATI"/>
<keyword evidence="1" id="KW-0812">Transmembrane</keyword>
<feature type="domain" description="DUF6533" evidence="2">
    <location>
        <begin position="14"/>
        <end position="56"/>
    </location>
</feature>
<dbReference type="AlphaFoldDB" id="F8Q3M0"/>
<keyword evidence="1" id="KW-1133">Transmembrane helix</keyword>
<proteinExistence type="predicted"/>